<protein>
    <submittedName>
        <fullName evidence="1">Uncharacterized protein</fullName>
    </submittedName>
</protein>
<name>A0A371CMP3_9APHY</name>
<dbReference type="EMBL" id="KZ857509">
    <property type="protein sequence ID" value="RDX41546.1"/>
    <property type="molecule type" value="Genomic_DNA"/>
</dbReference>
<organism evidence="1 2">
    <name type="scientific">Lentinus brumalis</name>
    <dbReference type="NCBI Taxonomy" id="2498619"/>
    <lineage>
        <taxon>Eukaryota</taxon>
        <taxon>Fungi</taxon>
        <taxon>Dikarya</taxon>
        <taxon>Basidiomycota</taxon>
        <taxon>Agaricomycotina</taxon>
        <taxon>Agaricomycetes</taxon>
        <taxon>Polyporales</taxon>
        <taxon>Polyporaceae</taxon>
        <taxon>Lentinus</taxon>
    </lineage>
</organism>
<keyword evidence="2" id="KW-1185">Reference proteome</keyword>
<evidence type="ECO:0000313" key="2">
    <source>
        <dbReference type="Proteomes" id="UP000256964"/>
    </source>
</evidence>
<reference evidence="1 2" key="1">
    <citation type="journal article" date="2018" name="Biotechnol. Biofuels">
        <title>Integrative visual omics of the white-rot fungus Polyporus brumalis exposes the biotechnological potential of its oxidative enzymes for delignifying raw plant biomass.</title>
        <authorList>
            <person name="Miyauchi S."/>
            <person name="Rancon A."/>
            <person name="Drula E."/>
            <person name="Hage H."/>
            <person name="Chaduli D."/>
            <person name="Favel A."/>
            <person name="Grisel S."/>
            <person name="Henrissat B."/>
            <person name="Herpoel-Gimbert I."/>
            <person name="Ruiz-Duenas F.J."/>
            <person name="Chevret D."/>
            <person name="Hainaut M."/>
            <person name="Lin J."/>
            <person name="Wang M."/>
            <person name="Pangilinan J."/>
            <person name="Lipzen A."/>
            <person name="Lesage-Meessen L."/>
            <person name="Navarro D."/>
            <person name="Riley R."/>
            <person name="Grigoriev I.V."/>
            <person name="Zhou S."/>
            <person name="Raouche S."/>
            <person name="Rosso M.N."/>
        </authorList>
    </citation>
    <scope>NUCLEOTIDE SEQUENCE [LARGE SCALE GENOMIC DNA]</scope>
    <source>
        <strain evidence="1 2">BRFM 1820</strain>
    </source>
</reference>
<dbReference type="AlphaFoldDB" id="A0A371CMP3"/>
<gene>
    <name evidence="1" type="ORF">OH76DRAFT_1561533</name>
</gene>
<evidence type="ECO:0000313" key="1">
    <source>
        <dbReference type="EMBL" id="RDX41546.1"/>
    </source>
</evidence>
<dbReference type="Proteomes" id="UP000256964">
    <property type="component" value="Unassembled WGS sequence"/>
</dbReference>
<sequence>MALSDSEIYMRSAHWLNGRPLWKPVHIPLRSCGDFTSDSFTVHRAPAPRWKTVSERLDWNHLNGSCCPPDSRKYVFDNDSAQLSLRRAYRLSVDPAHFPGKKTNQILVSEHMRGILLPPPEEHCCRRCHDNREITVVYGVVTAYQWAFTLYRRADYPSLPPSPGDDDFEPSSKAAVPKDKRHAVFVRHAIMRMREPNIARELVLVGPSVPEPVVSRSRCPRCMTF</sequence>
<proteinExistence type="predicted"/>
<accession>A0A371CMP3</accession>